<reference evidence="4" key="1">
    <citation type="submission" date="2020-03" db="EMBL/GenBank/DDBJ databases">
        <title>The deep terrestrial virosphere.</title>
        <authorList>
            <person name="Holmfeldt K."/>
            <person name="Nilsson E."/>
            <person name="Simone D."/>
            <person name="Lopez-Fernandez M."/>
            <person name="Wu X."/>
            <person name="de Brujin I."/>
            <person name="Lundin D."/>
            <person name="Andersson A."/>
            <person name="Bertilsson S."/>
            <person name="Dopson M."/>
        </authorList>
    </citation>
    <scope>NUCLEOTIDE SEQUENCE</scope>
    <source>
        <strain evidence="2">MM415A00943</strain>
        <strain evidence="3">MM415B02148</strain>
        <strain evidence="4">TM448B07679</strain>
    </source>
</reference>
<evidence type="ECO:0000256" key="1">
    <source>
        <dbReference type="SAM" id="Phobius"/>
    </source>
</evidence>
<evidence type="ECO:0000313" key="4">
    <source>
        <dbReference type="EMBL" id="QJI04375.1"/>
    </source>
</evidence>
<dbReference type="EMBL" id="MT142610">
    <property type="protein sequence ID" value="QJA86045.1"/>
    <property type="molecule type" value="Genomic_DNA"/>
</dbReference>
<evidence type="ECO:0000313" key="2">
    <source>
        <dbReference type="EMBL" id="QJA79115.1"/>
    </source>
</evidence>
<keyword evidence="1" id="KW-0812">Transmembrane</keyword>
<keyword evidence="1" id="KW-1133">Transmembrane helix</keyword>
<dbReference type="EMBL" id="MT145174">
    <property type="protein sequence ID" value="QJI04375.1"/>
    <property type="molecule type" value="Genomic_DNA"/>
</dbReference>
<proteinExistence type="predicted"/>
<gene>
    <name evidence="2" type="ORF">MM415A00943_0018</name>
    <name evidence="3" type="ORF">MM415B02148_0031</name>
    <name evidence="4" type="ORF">TM448B07679_0005</name>
</gene>
<accession>A0A6M3Y2A6</accession>
<protein>
    <submittedName>
        <fullName evidence="4">Uncharacterized protein</fullName>
    </submittedName>
</protein>
<feature type="transmembrane region" description="Helical" evidence="1">
    <location>
        <begin position="6"/>
        <end position="26"/>
    </location>
</feature>
<evidence type="ECO:0000313" key="3">
    <source>
        <dbReference type="EMBL" id="QJA86045.1"/>
    </source>
</evidence>
<sequence>MGLYAWFLVVPLGLVCIYALWWACWLHPMKIAKLNEQYFNATKTCPYCGGKGRVPLEVKDGTEGI</sequence>
<keyword evidence="1" id="KW-0472">Membrane</keyword>
<dbReference type="AlphaFoldDB" id="A0A6M3Y2A6"/>
<dbReference type="EMBL" id="MT142367">
    <property type="protein sequence ID" value="QJA79115.1"/>
    <property type="molecule type" value="Genomic_DNA"/>
</dbReference>
<name>A0A6M3Y2A6_9ZZZZ</name>
<organism evidence="4">
    <name type="scientific">viral metagenome</name>
    <dbReference type="NCBI Taxonomy" id="1070528"/>
    <lineage>
        <taxon>unclassified sequences</taxon>
        <taxon>metagenomes</taxon>
        <taxon>organismal metagenomes</taxon>
    </lineage>
</organism>